<feature type="domain" description="HTH tetR-type" evidence="3">
    <location>
        <begin position="14"/>
        <end position="73"/>
    </location>
</feature>
<evidence type="ECO:0000256" key="2">
    <source>
        <dbReference type="PROSITE-ProRule" id="PRU00335"/>
    </source>
</evidence>
<dbReference type="Pfam" id="PF00440">
    <property type="entry name" value="TetR_N"/>
    <property type="match status" value="1"/>
</dbReference>
<reference evidence="4 5" key="1">
    <citation type="submission" date="2016-10" db="EMBL/GenBank/DDBJ databases">
        <authorList>
            <person name="de Groot N.N."/>
        </authorList>
    </citation>
    <scope>NUCLEOTIDE SEQUENCE [LARGE SCALE GENOMIC DNA]</scope>
    <source>
        <strain evidence="4 5">CGMCC 1.7054</strain>
    </source>
</reference>
<name>A0A1I7MR71_9MICC</name>
<keyword evidence="1 2" id="KW-0238">DNA-binding</keyword>
<dbReference type="InterPro" id="IPR009057">
    <property type="entry name" value="Homeodomain-like_sf"/>
</dbReference>
<dbReference type="PANTHER" id="PTHR30055:SF226">
    <property type="entry name" value="HTH-TYPE TRANSCRIPTIONAL REGULATOR PKSA"/>
    <property type="match status" value="1"/>
</dbReference>
<keyword evidence="5" id="KW-1185">Reference proteome</keyword>
<dbReference type="Proteomes" id="UP000198881">
    <property type="component" value="Unassembled WGS sequence"/>
</dbReference>
<organism evidence="4 5">
    <name type="scientific">Micrococcus terreus</name>
    <dbReference type="NCBI Taxonomy" id="574650"/>
    <lineage>
        <taxon>Bacteria</taxon>
        <taxon>Bacillati</taxon>
        <taxon>Actinomycetota</taxon>
        <taxon>Actinomycetes</taxon>
        <taxon>Micrococcales</taxon>
        <taxon>Micrococcaceae</taxon>
        <taxon>Micrococcus</taxon>
    </lineage>
</organism>
<dbReference type="RefSeq" id="WP_091698951.1">
    <property type="nucleotide sequence ID" value="NZ_FPCG01000011.1"/>
</dbReference>
<dbReference type="Gene3D" id="1.10.10.60">
    <property type="entry name" value="Homeodomain-like"/>
    <property type="match status" value="1"/>
</dbReference>
<dbReference type="PRINTS" id="PR00455">
    <property type="entry name" value="HTHTETR"/>
</dbReference>
<dbReference type="AlphaFoldDB" id="A0A1I7MR71"/>
<accession>A0A1I7MR71</accession>
<sequence length="198" mass="21036">MPRISEATVAEHRAARERALLDAAHEILLETGEAPGLPQVAQRAGLARTSVYQYFASKQDLLQAMVRDIYPRWTEGITAAMAAAPTEADRILAYAVANVRLVADGAHAVGSALAALAPGEELDEQATRMHREVQEPLVQTLTALNVDCPEQVAELINAVVHSTVMLLESGQSVDSALSHLHVVLGPLVREHGGTGAAV</sequence>
<dbReference type="PANTHER" id="PTHR30055">
    <property type="entry name" value="HTH-TYPE TRANSCRIPTIONAL REGULATOR RUTR"/>
    <property type="match status" value="1"/>
</dbReference>
<dbReference type="STRING" id="574650.SAMN04487966_11125"/>
<dbReference type="GO" id="GO:0003700">
    <property type="term" value="F:DNA-binding transcription factor activity"/>
    <property type="evidence" value="ECO:0007669"/>
    <property type="project" value="TreeGrafter"/>
</dbReference>
<dbReference type="InterPro" id="IPR050109">
    <property type="entry name" value="HTH-type_TetR-like_transc_reg"/>
</dbReference>
<protein>
    <submittedName>
        <fullName evidence="4">Transcriptional regulator, TetR family</fullName>
    </submittedName>
</protein>
<dbReference type="SUPFAM" id="SSF46689">
    <property type="entry name" value="Homeodomain-like"/>
    <property type="match status" value="1"/>
</dbReference>
<dbReference type="GO" id="GO:0000976">
    <property type="term" value="F:transcription cis-regulatory region binding"/>
    <property type="evidence" value="ECO:0007669"/>
    <property type="project" value="TreeGrafter"/>
</dbReference>
<evidence type="ECO:0000256" key="1">
    <source>
        <dbReference type="ARBA" id="ARBA00023125"/>
    </source>
</evidence>
<evidence type="ECO:0000259" key="3">
    <source>
        <dbReference type="PROSITE" id="PS50977"/>
    </source>
</evidence>
<dbReference type="Gene3D" id="1.10.357.10">
    <property type="entry name" value="Tetracycline Repressor, domain 2"/>
    <property type="match status" value="1"/>
</dbReference>
<evidence type="ECO:0000313" key="4">
    <source>
        <dbReference type="EMBL" id="SFV24430.1"/>
    </source>
</evidence>
<dbReference type="OrthoDB" id="4709704at2"/>
<dbReference type="InterPro" id="IPR001647">
    <property type="entry name" value="HTH_TetR"/>
</dbReference>
<gene>
    <name evidence="4" type="ORF">SAMN04487966_11125</name>
</gene>
<dbReference type="EMBL" id="FPCG01000011">
    <property type="protein sequence ID" value="SFV24430.1"/>
    <property type="molecule type" value="Genomic_DNA"/>
</dbReference>
<dbReference type="PROSITE" id="PS50977">
    <property type="entry name" value="HTH_TETR_2"/>
    <property type="match status" value="1"/>
</dbReference>
<feature type="DNA-binding region" description="H-T-H motif" evidence="2">
    <location>
        <begin position="36"/>
        <end position="55"/>
    </location>
</feature>
<proteinExistence type="predicted"/>
<evidence type="ECO:0000313" key="5">
    <source>
        <dbReference type="Proteomes" id="UP000198881"/>
    </source>
</evidence>